<dbReference type="SUPFAM" id="SSF81837">
    <property type="entry name" value="BEACH domain"/>
    <property type="match status" value="1"/>
</dbReference>
<feature type="transmembrane region" description="Helical" evidence="3">
    <location>
        <begin position="252"/>
        <end position="271"/>
    </location>
</feature>
<dbReference type="PANTHER" id="PTHR46108:SF4">
    <property type="entry name" value="BLUE CHEESE"/>
    <property type="match status" value="1"/>
</dbReference>
<dbReference type="InterPro" id="IPR036372">
    <property type="entry name" value="BEACH_dom_sf"/>
</dbReference>
<evidence type="ECO:0000256" key="3">
    <source>
        <dbReference type="SAM" id="Phobius"/>
    </source>
</evidence>
<keyword evidence="2" id="KW-0677">Repeat</keyword>
<reference evidence="5" key="1">
    <citation type="submission" date="2018-11" db="EMBL/GenBank/DDBJ databases">
        <title>Henneguya salminicola genome and transcriptome.</title>
        <authorList>
            <person name="Yahalomi D."/>
            <person name="Atkinson S.D."/>
            <person name="Neuhof M."/>
            <person name="Chang E.S."/>
            <person name="Philippe H."/>
            <person name="Cartwright P."/>
            <person name="Bartholomew J.L."/>
            <person name="Huchon D."/>
        </authorList>
    </citation>
    <scope>NUCLEOTIDE SEQUENCE</scope>
    <source>
        <strain evidence="5">Hz1</strain>
        <tissue evidence="5">Whole</tissue>
    </source>
</reference>
<evidence type="ECO:0000256" key="2">
    <source>
        <dbReference type="ARBA" id="ARBA00022737"/>
    </source>
</evidence>
<dbReference type="PANTHER" id="PTHR46108">
    <property type="entry name" value="BLUE CHEESE"/>
    <property type="match status" value="1"/>
</dbReference>
<evidence type="ECO:0000256" key="1">
    <source>
        <dbReference type="ARBA" id="ARBA00022574"/>
    </source>
</evidence>
<evidence type="ECO:0000259" key="4">
    <source>
        <dbReference type="PROSITE" id="PS50197"/>
    </source>
</evidence>
<evidence type="ECO:0000313" key="5">
    <source>
        <dbReference type="EMBL" id="NDJ92725.1"/>
    </source>
</evidence>
<keyword evidence="3" id="KW-0812">Transmembrane</keyword>
<dbReference type="AlphaFoldDB" id="A0A6G3MFB2"/>
<keyword evidence="3" id="KW-1133">Transmembrane helix</keyword>
<dbReference type="InterPro" id="IPR000409">
    <property type="entry name" value="BEACH_dom"/>
</dbReference>
<dbReference type="PROSITE" id="PS50197">
    <property type="entry name" value="BEACH"/>
    <property type="match status" value="1"/>
</dbReference>
<name>A0A6G3MFB2_HENSL</name>
<organism evidence="5">
    <name type="scientific">Henneguya salminicola</name>
    <name type="common">Myxosporean</name>
    <dbReference type="NCBI Taxonomy" id="69463"/>
    <lineage>
        <taxon>Eukaryota</taxon>
        <taxon>Metazoa</taxon>
        <taxon>Cnidaria</taxon>
        <taxon>Myxozoa</taxon>
        <taxon>Myxosporea</taxon>
        <taxon>Bivalvulida</taxon>
        <taxon>Platysporina</taxon>
        <taxon>Myxobolidae</taxon>
        <taxon>Henneguya</taxon>
    </lineage>
</organism>
<sequence>MFNNVKDLWSSSAINSPADVKELLPEFYYTHEFLINSNQFLFGEKQNGTTVENVKLPPWARGDPKEFIRLNRAALESEYVSSNINNWIDLIFGYKQTGKNAIKSNNVFHSWFYKGSVNLQNVSDTTIKKSIISFINNFGQIPKKLFGEPHPKRKTLVSENYNTNNIFLCDKTIINLHTQFFNLLIKNIETCGTSFLVCFENQIFVPPYCNSKLCWQRLDGHLSLIDCDKDKQMNIKILNTNTYHGQITASCFLNVLYVAFGCITGVIIYFFELENFHLEI</sequence>
<proteinExistence type="predicted"/>
<protein>
    <submittedName>
        <fullName evidence="5">WD repeat and FYVE domain-containing protein 3 (Trinotate prediction)</fullName>
    </submittedName>
</protein>
<accession>A0A6G3MFB2</accession>
<keyword evidence="3" id="KW-0472">Membrane</keyword>
<dbReference type="InterPro" id="IPR051944">
    <property type="entry name" value="BEACH_domain_protein"/>
</dbReference>
<dbReference type="Pfam" id="PF02138">
    <property type="entry name" value="Beach"/>
    <property type="match status" value="1"/>
</dbReference>
<dbReference type="Gene3D" id="1.10.1540.10">
    <property type="entry name" value="BEACH domain"/>
    <property type="match status" value="1"/>
</dbReference>
<dbReference type="SMART" id="SM01026">
    <property type="entry name" value="Beach"/>
    <property type="match status" value="1"/>
</dbReference>
<dbReference type="EMBL" id="GHBP01001394">
    <property type="protein sequence ID" value="NDJ92725.1"/>
    <property type="molecule type" value="Transcribed_RNA"/>
</dbReference>
<feature type="domain" description="BEACH" evidence="4">
    <location>
        <begin position="1"/>
        <end position="153"/>
    </location>
</feature>
<keyword evidence="1" id="KW-0853">WD repeat</keyword>